<dbReference type="OrthoDB" id="9813880at2"/>
<evidence type="ECO:0000313" key="4">
    <source>
        <dbReference type="EMBL" id="SFQ26330.1"/>
    </source>
</evidence>
<reference evidence="4 5" key="1">
    <citation type="submission" date="2016-10" db="EMBL/GenBank/DDBJ databases">
        <authorList>
            <person name="de Groot N.N."/>
        </authorList>
    </citation>
    <scope>NUCLEOTIDE SEQUENCE [LARGE SCALE GENOMIC DNA]</scope>
    <source>
        <strain evidence="4 5">DSM 28286</strain>
    </source>
</reference>
<dbReference type="InterPro" id="IPR005835">
    <property type="entry name" value="NTP_transferase_dom"/>
</dbReference>
<dbReference type="STRING" id="1465490.SAMN05444277_107171"/>
<dbReference type="InterPro" id="IPR029044">
    <property type="entry name" value="Nucleotide-diphossugar_trans"/>
</dbReference>
<sequence>MKAMLLAAGFGTRLKPFTEHHPKALAEVNGKSLLQHNIEYLQQFDINDVVVNVHHFAEQIVQAIKNKNGWGSRVSVSDETDAILETGGGLRRAAPFFKDEEDFILMNVDVLTDLHLDEMIAFHKKNKPLATLATTNRETSRYFLFNEAGILCGWKNIKTGEEKIMRHENNLNQEAFSGLHIISTKIFPLMKQPEIKFSMVDVYLSLCTSHSILSYNHSGSKFIDVGKPESLQKAQTLF</sequence>
<proteinExistence type="predicted"/>
<dbReference type="EMBL" id="FOXQ01000007">
    <property type="protein sequence ID" value="SFQ26330.1"/>
    <property type="molecule type" value="Genomic_DNA"/>
</dbReference>
<accession>A0A1I5X311</accession>
<keyword evidence="2" id="KW-0548">Nucleotidyltransferase</keyword>
<dbReference type="RefSeq" id="WP_090659147.1">
    <property type="nucleotide sequence ID" value="NZ_FOXQ01000007.1"/>
</dbReference>
<dbReference type="Pfam" id="PF00483">
    <property type="entry name" value="NTP_transferase"/>
    <property type="match status" value="1"/>
</dbReference>
<keyword evidence="5" id="KW-1185">Reference proteome</keyword>
<evidence type="ECO:0000256" key="2">
    <source>
        <dbReference type="ARBA" id="ARBA00022695"/>
    </source>
</evidence>
<dbReference type="PANTHER" id="PTHR43584">
    <property type="entry name" value="NUCLEOTIDYL TRANSFERASE"/>
    <property type="match status" value="1"/>
</dbReference>
<dbReference type="InterPro" id="IPR050065">
    <property type="entry name" value="GlmU-like"/>
</dbReference>
<gene>
    <name evidence="4" type="ORF">SAMN05444277_107171</name>
</gene>
<dbReference type="Gene3D" id="3.90.550.10">
    <property type="entry name" value="Spore Coat Polysaccharide Biosynthesis Protein SpsA, Chain A"/>
    <property type="match status" value="1"/>
</dbReference>
<dbReference type="GO" id="GO:0016779">
    <property type="term" value="F:nucleotidyltransferase activity"/>
    <property type="evidence" value="ECO:0007669"/>
    <property type="project" value="UniProtKB-KW"/>
</dbReference>
<evidence type="ECO:0000256" key="1">
    <source>
        <dbReference type="ARBA" id="ARBA00022679"/>
    </source>
</evidence>
<feature type="domain" description="Nucleotidyl transferase" evidence="3">
    <location>
        <begin position="2"/>
        <end position="235"/>
    </location>
</feature>
<dbReference type="Proteomes" id="UP000199031">
    <property type="component" value="Unassembled WGS sequence"/>
</dbReference>
<keyword evidence="1 4" id="KW-0808">Transferase</keyword>
<dbReference type="PANTHER" id="PTHR43584:SF8">
    <property type="entry name" value="N-ACETYLMURAMATE ALPHA-1-PHOSPHATE URIDYLYLTRANSFERASE"/>
    <property type="match status" value="1"/>
</dbReference>
<dbReference type="SUPFAM" id="SSF53448">
    <property type="entry name" value="Nucleotide-diphospho-sugar transferases"/>
    <property type="match status" value="1"/>
</dbReference>
<organism evidence="4 5">
    <name type="scientific">Parafilimonas terrae</name>
    <dbReference type="NCBI Taxonomy" id="1465490"/>
    <lineage>
        <taxon>Bacteria</taxon>
        <taxon>Pseudomonadati</taxon>
        <taxon>Bacteroidota</taxon>
        <taxon>Chitinophagia</taxon>
        <taxon>Chitinophagales</taxon>
        <taxon>Chitinophagaceae</taxon>
        <taxon>Parafilimonas</taxon>
    </lineage>
</organism>
<evidence type="ECO:0000259" key="3">
    <source>
        <dbReference type="Pfam" id="PF00483"/>
    </source>
</evidence>
<protein>
    <submittedName>
        <fullName evidence="4">Nucleotidyl transferase</fullName>
    </submittedName>
</protein>
<evidence type="ECO:0000313" key="5">
    <source>
        <dbReference type="Proteomes" id="UP000199031"/>
    </source>
</evidence>
<name>A0A1I5X311_9BACT</name>
<dbReference type="AlphaFoldDB" id="A0A1I5X311"/>